<reference evidence="4" key="1">
    <citation type="submission" date="2017-01" db="EMBL/GenBank/DDBJ databases">
        <title>Comparative genomics of anhydrobiosis in the tardigrade Hypsibius dujardini.</title>
        <authorList>
            <person name="Yoshida Y."/>
            <person name="Koutsovoulos G."/>
            <person name="Laetsch D."/>
            <person name="Stevens L."/>
            <person name="Kumar S."/>
            <person name="Horikawa D."/>
            <person name="Ishino K."/>
            <person name="Komine S."/>
            <person name="Tomita M."/>
            <person name="Blaxter M."/>
            <person name="Arakawa K."/>
        </authorList>
    </citation>
    <scope>NUCLEOTIDE SEQUENCE [LARGE SCALE GENOMIC DNA]</scope>
    <source>
        <strain evidence="4">Z151</strain>
    </source>
</reference>
<comment type="caution">
    <text evidence="3">The sequence shown here is derived from an EMBL/GenBank/DDBJ whole genome shotgun (WGS) entry which is preliminary data.</text>
</comment>
<evidence type="ECO:0000313" key="3">
    <source>
        <dbReference type="EMBL" id="OWA53668.1"/>
    </source>
</evidence>
<protein>
    <submittedName>
        <fullName evidence="3">NADH dehydrogenase [ubiquinone] iron-sulfur protein 6, mitochondrial</fullName>
    </submittedName>
</protein>
<evidence type="ECO:0000256" key="1">
    <source>
        <dbReference type="SAM" id="MobiDB-lite"/>
    </source>
</evidence>
<sequence>MFGRVALGTRARVVVPSIGGSVRGKSTSSAVATKSAPSSSSAVGPLAVPLHDADKIYLNNGKTGGELLDDVQTHTGQKWDKDDYRMVRFVNFPKLVNQRRAMDLINDIPPVPVPGSRTFCDGGGGPLGHPKVFINVDKPGNHACGYCGIRFYKDDHHHH</sequence>
<dbReference type="PANTHER" id="PTHR13156">
    <property type="entry name" value="NADH-UBIQUINONE OXIDOREDUCTASE 13 KD-A SUBUNIT"/>
    <property type="match status" value="1"/>
</dbReference>
<gene>
    <name evidence="3" type="ORF">BV898_18089</name>
</gene>
<dbReference type="Gene3D" id="2.60.260.40">
    <property type="entry name" value="q5lls5 like domains"/>
    <property type="match status" value="1"/>
</dbReference>
<dbReference type="PANTHER" id="PTHR13156:SF0">
    <property type="entry name" value="NADH DEHYDROGENASE [UBIQUINONE] IRON-SULFUR PROTEIN 6, MITOCHONDRIAL"/>
    <property type="match status" value="1"/>
</dbReference>
<proteinExistence type="predicted"/>
<feature type="compositionally biased region" description="Low complexity" evidence="1">
    <location>
        <begin position="24"/>
        <end position="44"/>
    </location>
</feature>
<dbReference type="InterPro" id="IPR019401">
    <property type="entry name" value="Znf_CHCC"/>
</dbReference>
<feature type="region of interest" description="Disordered" evidence="1">
    <location>
        <begin position="19"/>
        <end position="44"/>
    </location>
</feature>
<dbReference type="Proteomes" id="UP000192578">
    <property type="component" value="Unassembled WGS sequence"/>
</dbReference>
<keyword evidence="4" id="KW-1185">Reference proteome</keyword>
<organism evidence="3 4">
    <name type="scientific">Hypsibius exemplaris</name>
    <name type="common">Freshwater tardigrade</name>
    <dbReference type="NCBI Taxonomy" id="2072580"/>
    <lineage>
        <taxon>Eukaryota</taxon>
        <taxon>Metazoa</taxon>
        <taxon>Ecdysozoa</taxon>
        <taxon>Tardigrada</taxon>
        <taxon>Eutardigrada</taxon>
        <taxon>Parachela</taxon>
        <taxon>Hypsibioidea</taxon>
        <taxon>Hypsibiidae</taxon>
        <taxon>Hypsibius</taxon>
    </lineage>
</organism>
<name>A0A9X6NIS3_HYPEX</name>
<dbReference type="Pfam" id="PF10276">
    <property type="entry name" value="zf-CHCC"/>
    <property type="match status" value="1"/>
</dbReference>
<dbReference type="EMBL" id="MTYJ01000337">
    <property type="protein sequence ID" value="OWA53668.1"/>
    <property type="molecule type" value="Genomic_DNA"/>
</dbReference>
<feature type="domain" description="Zinc finger CHCC-type" evidence="2">
    <location>
        <begin position="116"/>
        <end position="151"/>
    </location>
</feature>
<evidence type="ECO:0000259" key="2">
    <source>
        <dbReference type="Pfam" id="PF10276"/>
    </source>
</evidence>
<dbReference type="GO" id="GO:0006120">
    <property type="term" value="P:mitochondrial electron transport, NADH to ubiquinone"/>
    <property type="evidence" value="ECO:0007669"/>
    <property type="project" value="TreeGrafter"/>
</dbReference>
<accession>A0A9X6NIS3</accession>
<dbReference type="GO" id="GO:0005739">
    <property type="term" value="C:mitochondrion"/>
    <property type="evidence" value="ECO:0007669"/>
    <property type="project" value="GOC"/>
</dbReference>
<dbReference type="OrthoDB" id="307899at2759"/>
<dbReference type="AlphaFoldDB" id="A0A9X6NIS3"/>
<evidence type="ECO:0000313" key="4">
    <source>
        <dbReference type="Proteomes" id="UP000192578"/>
    </source>
</evidence>